<dbReference type="CDD" id="cd10229">
    <property type="entry name" value="ASKHA_NBD_HSP70_HSPA12"/>
    <property type="match status" value="1"/>
</dbReference>
<dbReference type="SUPFAM" id="SSF53067">
    <property type="entry name" value="Actin-like ATPase domain"/>
    <property type="match status" value="2"/>
</dbReference>
<evidence type="ECO:0000256" key="2">
    <source>
        <dbReference type="ARBA" id="ARBA00022840"/>
    </source>
</evidence>
<dbReference type="Proteomes" id="UP001479436">
    <property type="component" value="Unassembled WGS sequence"/>
</dbReference>
<dbReference type="EMBL" id="JASJQH010002563">
    <property type="protein sequence ID" value="KAK9760094.1"/>
    <property type="molecule type" value="Genomic_DNA"/>
</dbReference>
<keyword evidence="1" id="KW-0547">Nucleotide-binding</keyword>
<gene>
    <name evidence="3" type="ORF">K7432_016230</name>
</gene>
<accession>A0ABR2WF27</accession>
<dbReference type="Gene3D" id="3.30.420.40">
    <property type="match status" value="2"/>
</dbReference>
<keyword evidence="4" id="KW-1185">Reference proteome</keyword>
<dbReference type="PANTHER" id="PTHR14187">
    <property type="entry name" value="ALPHA KINASE/ELONGATION FACTOR 2 KINASE"/>
    <property type="match status" value="1"/>
</dbReference>
<feature type="non-terminal residue" evidence="3">
    <location>
        <position position="477"/>
    </location>
</feature>
<dbReference type="InterPro" id="IPR043129">
    <property type="entry name" value="ATPase_NBD"/>
</dbReference>
<sequence>MSGPTPDIFREHLGPTSAKCVVAIDFGTYGTGYAYAFPGVAGITEPRGSIYPNAPWRDGFAGKTKTALLLSDDNEFIAFGSAAQTKYKSLAMKGRGKLFQFFKMKLYTESVDDNITIEAENGDKVSAAIVFSESLRYIKKVASEQIQKVNSDIDPKDIKWVLTVPAIWSDAAKRVMKEAAKLAELVGTGVQLALEPEAASLWVLQSQGIEQKEGSYYMVCDCGGGTIDVTVHEVGPVVDSGRTVREVIPATGGDWGSTVVNKRILKFLEQLFGVHRYKALLNDPLGYTRLQDDVENAKISFDNESDIILVLPDTLTANADPDDLTSNETVDRFAEEKQVEFNIKGPNLCIPRKYFYDTFLAPTINTTVKHVQTILENNKKISKVVLVGNFANCIALQQSFEVLGRTKGVDIVIPTTPGEAVMRGAVLFGANPAVVTQRKARFTYGVGILKRFDDTLHSSDKLYVTSDGVRLCKDLMD</sequence>
<dbReference type="InterPro" id="IPR013126">
    <property type="entry name" value="Hsp_70_fam"/>
</dbReference>
<keyword evidence="2" id="KW-0067">ATP-binding</keyword>
<organism evidence="3 4">
    <name type="scientific">Basidiobolus ranarum</name>
    <dbReference type="NCBI Taxonomy" id="34480"/>
    <lineage>
        <taxon>Eukaryota</taxon>
        <taxon>Fungi</taxon>
        <taxon>Fungi incertae sedis</taxon>
        <taxon>Zoopagomycota</taxon>
        <taxon>Entomophthoromycotina</taxon>
        <taxon>Basidiobolomycetes</taxon>
        <taxon>Basidiobolales</taxon>
        <taxon>Basidiobolaceae</taxon>
        <taxon>Basidiobolus</taxon>
    </lineage>
</organism>
<dbReference type="Pfam" id="PF00012">
    <property type="entry name" value="HSP70"/>
    <property type="match status" value="1"/>
</dbReference>
<evidence type="ECO:0000256" key="1">
    <source>
        <dbReference type="ARBA" id="ARBA00022741"/>
    </source>
</evidence>
<dbReference type="Gene3D" id="3.90.640.10">
    <property type="entry name" value="Actin, Chain A, domain 4"/>
    <property type="match status" value="1"/>
</dbReference>
<protein>
    <recommendedName>
        <fullName evidence="5">Heat shock 70 kDa protein 12A</fullName>
    </recommendedName>
</protein>
<dbReference type="PANTHER" id="PTHR14187:SF5">
    <property type="entry name" value="HEAT SHOCK 70 KDA PROTEIN 12A"/>
    <property type="match status" value="1"/>
</dbReference>
<proteinExistence type="predicted"/>
<name>A0ABR2WF27_9FUNG</name>
<evidence type="ECO:0008006" key="5">
    <source>
        <dbReference type="Google" id="ProtNLM"/>
    </source>
</evidence>
<reference evidence="3 4" key="1">
    <citation type="submission" date="2023-04" db="EMBL/GenBank/DDBJ databases">
        <title>Genome of Basidiobolus ranarum AG-B5.</title>
        <authorList>
            <person name="Stajich J.E."/>
            <person name="Carter-House D."/>
            <person name="Gryganskyi A."/>
        </authorList>
    </citation>
    <scope>NUCLEOTIDE SEQUENCE [LARGE SCALE GENOMIC DNA]</scope>
    <source>
        <strain evidence="3 4">AG-B5</strain>
    </source>
</reference>
<comment type="caution">
    <text evidence="3">The sequence shown here is derived from an EMBL/GenBank/DDBJ whole genome shotgun (WGS) entry which is preliminary data.</text>
</comment>
<evidence type="ECO:0000313" key="3">
    <source>
        <dbReference type="EMBL" id="KAK9760094.1"/>
    </source>
</evidence>
<evidence type="ECO:0000313" key="4">
    <source>
        <dbReference type="Proteomes" id="UP001479436"/>
    </source>
</evidence>